<accession>A0A4P6DWN1</accession>
<sequence>MVWYSSRRRERFNSDWPRVRRMILERDGYACQWPVVDELGLPKRCSVRARQVDHRGRAVNGVDDDSPSNLWALCDYHHQMKTEMESAEQRRSNRDRRRSDSWYSHPAFKRA</sequence>
<proteinExistence type="predicted"/>
<keyword evidence="2" id="KW-0378">Hydrolase</keyword>
<dbReference type="InterPro" id="IPR003615">
    <property type="entry name" value="HNH_nuc"/>
</dbReference>
<gene>
    <name evidence="2" type="ORF">ESN35_06575</name>
</gene>
<dbReference type="KEGG" id="bgx:ESN35_06575"/>
<protein>
    <submittedName>
        <fullName evidence="2">HNH endonuclease</fullName>
    </submittedName>
</protein>
<dbReference type="AlphaFoldDB" id="A0A4P6DWN1"/>
<evidence type="ECO:0000313" key="2">
    <source>
        <dbReference type="EMBL" id="QAY33104.1"/>
    </source>
</evidence>
<feature type="region of interest" description="Disordered" evidence="1">
    <location>
        <begin position="82"/>
        <end position="111"/>
    </location>
</feature>
<keyword evidence="2" id="KW-0255">Endonuclease</keyword>
<feature type="compositionally biased region" description="Basic and acidic residues" evidence="1">
    <location>
        <begin position="82"/>
        <end position="100"/>
    </location>
</feature>
<name>A0A4P6DWN1_9BIFI</name>
<reference evidence="2 3" key="1">
    <citation type="submission" date="2019-01" db="EMBL/GenBank/DDBJ databases">
        <title>Complete genome sequence of Bifidobacterium gallinarum CACC 514.</title>
        <authorList>
            <person name="Jung M."/>
        </authorList>
    </citation>
    <scope>NUCLEOTIDE SEQUENCE [LARGE SCALE GENOMIC DNA]</scope>
    <source>
        <strain evidence="2 3">CACC 514</strain>
    </source>
</reference>
<dbReference type="Proteomes" id="UP000293589">
    <property type="component" value="Chromosome"/>
</dbReference>
<dbReference type="EMBL" id="CP035464">
    <property type="protein sequence ID" value="QAY33104.1"/>
    <property type="molecule type" value="Genomic_DNA"/>
</dbReference>
<organism evidence="2 3">
    <name type="scientific">Bifidobacterium pullorum subsp. gallinarum</name>
    <dbReference type="NCBI Taxonomy" id="78344"/>
    <lineage>
        <taxon>Bacteria</taxon>
        <taxon>Bacillati</taxon>
        <taxon>Actinomycetota</taxon>
        <taxon>Actinomycetes</taxon>
        <taxon>Bifidobacteriales</taxon>
        <taxon>Bifidobacteriaceae</taxon>
        <taxon>Bifidobacterium</taxon>
    </lineage>
</organism>
<evidence type="ECO:0000256" key="1">
    <source>
        <dbReference type="SAM" id="MobiDB-lite"/>
    </source>
</evidence>
<evidence type="ECO:0000313" key="3">
    <source>
        <dbReference type="Proteomes" id="UP000293589"/>
    </source>
</evidence>
<dbReference type="CDD" id="cd00085">
    <property type="entry name" value="HNHc"/>
    <property type="match status" value="1"/>
</dbReference>
<dbReference type="GO" id="GO:0004519">
    <property type="term" value="F:endonuclease activity"/>
    <property type="evidence" value="ECO:0007669"/>
    <property type="project" value="UniProtKB-KW"/>
</dbReference>
<keyword evidence="2" id="KW-0540">Nuclease</keyword>